<gene>
    <name evidence="1" type="ORF">CQ12_28780</name>
</gene>
<accession>A0A0R3M4I1</accession>
<sequence>MADADCELASAMVMVAFYERMGSRQRFIQQGYGPCAYLEPTVVLAATVLALAVTEQRLRANFDHTF</sequence>
<protein>
    <submittedName>
        <fullName evidence="1">Uncharacterized protein</fullName>
    </submittedName>
</protein>
<evidence type="ECO:0000313" key="2">
    <source>
        <dbReference type="Proteomes" id="UP000050863"/>
    </source>
</evidence>
<dbReference type="Proteomes" id="UP000050863">
    <property type="component" value="Unassembled WGS sequence"/>
</dbReference>
<proteinExistence type="predicted"/>
<evidence type="ECO:0000313" key="1">
    <source>
        <dbReference type="EMBL" id="KRR14860.1"/>
    </source>
</evidence>
<reference evidence="1 2" key="1">
    <citation type="submission" date="2014-03" db="EMBL/GenBank/DDBJ databases">
        <title>Bradyrhizobium valentinum sp. nov., isolated from effective nodules of Lupinus mariae-josephae, a lupine endemic of basic-lime soils in Eastern Spain.</title>
        <authorList>
            <person name="Duran D."/>
            <person name="Rey L."/>
            <person name="Navarro A."/>
            <person name="Busquets A."/>
            <person name="Imperial J."/>
            <person name="Ruiz-Argueso T."/>
        </authorList>
    </citation>
    <scope>NUCLEOTIDE SEQUENCE [LARGE SCALE GENOMIC DNA]</scope>
    <source>
        <strain evidence="1 2">PAC68</strain>
    </source>
</reference>
<dbReference type="EMBL" id="LLXZ01000010">
    <property type="protein sequence ID" value="KRR14860.1"/>
    <property type="molecule type" value="Genomic_DNA"/>
</dbReference>
<organism evidence="1 2">
    <name type="scientific">Bradyrhizobium jicamae</name>
    <dbReference type="NCBI Taxonomy" id="280332"/>
    <lineage>
        <taxon>Bacteria</taxon>
        <taxon>Pseudomonadati</taxon>
        <taxon>Pseudomonadota</taxon>
        <taxon>Alphaproteobacteria</taxon>
        <taxon>Hyphomicrobiales</taxon>
        <taxon>Nitrobacteraceae</taxon>
        <taxon>Bradyrhizobium</taxon>
    </lineage>
</organism>
<dbReference type="AlphaFoldDB" id="A0A0R3M4I1"/>
<keyword evidence="2" id="KW-1185">Reference proteome</keyword>
<name>A0A0R3M4I1_9BRAD</name>
<comment type="caution">
    <text evidence="1">The sequence shown here is derived from an EMBL/GenBank/DDBJ whole genome shotgun (WGS) entry which is preliminary data.</text>
</comment>